<feature type="transmembrane region" description="Helical" evidence="5">
    <location>
        <begin position="15"/>
        <end position="37"/>
    </location>
</feature>
<gene>
    <name evidence="7" type="ORF">OJ997_31105</name>
</gene>
<feature type="transmembrane region" description="Helical" evidence="5">
    <location>
        <begin position="364"/>
        <end position="387"/>
    </location>
</feature>
<dbReference type="AlphaFoldDB" id="A0A9X3NGQ4"/>
<organism evidence="7 8">
    <name type="scientific">Solirubrobacter phytolaccae</name>
    <dbReference type="NCBI Taxonomy" id="1404360"/>
    <lineage>
        <taxon>Bacteria</taxon>
        <taxon>Bacillati</taxon>
        <taxon>Actinomycetota</taxon>
        <taxon>Thermoleophilia</taxon>
        <taxon>Solirubrobacterales</taxon>
        <taxon>Solirubrobacteraceae</taxon>
        <taxon>Solirubrobacter</taxon>
    </lineage>
</organism>
<feature type="transmembrane region" description="Helical" evidence="5">
    <location>
        <begin position="307"/>
        <end position="328"/>
    </location>
</feature>
<feature type="transmembrane region" description="Helical" evidence="5">
    <location>
        <begin position="198"/>
        <end position="217"/>
    </location>
</feature>
<dbReference type="GO" id="GO:0005886">
    <property type="term" value="C:plasma membrane"/>
    <property type="evidence" value="ECO:0007669"/>
    <property type="project" value="UniProtKB-SubCell"/>
</dbReference>
<dbReference type="Pfam" id="PF07690">
    <property type="entry name" value="MFS_1"/>
    <property type="match status" value="1"/>
</dbReference>
<proteinExistence type="predicted"/>
<feature type="transmembrane region" description="Helical" evidence="5">
    <location>
        <begin position="80"/>
        <end position="99"/>
    </location>
</feature>
<feature type="transmembrane region" description="Helical" evidence="5">
    <location>
        <begin position="165"/>
        <end position="186"/>
    </location>
</feature>
<comment type="caution">
    <text evidence="7">The sequence shown here is derived from an EMBL/GenBank/DDBJ whole genome shotgun (WGS) entry which is preliminary data.</text>
</comment>
<reference evidence="7" key="1">
    <citation type="submission" date="2022-10" db="EMBL/GenBank/DDBJ databases">
        <title>The WGS of Solirubrobacter phytolaccae KCTC 29190.</title>
        <authorList>
            <person name="Jiang Z."/>
        </authorList>
    </citation>
    <scope>NUCLEOTIDE SEQUENCE</scope>
    <source>
        <strain evidence="7">KCTC 29190</strain>
    </source>
</reference>
<keyword evidence="3 5" id="KW-1133">Transmembrane helix</keyword>
<sequence length="471" mass="47659">MEHAEDNRQSPGRTLAILGVGTLAFVLAQTTVIPALGEMQKELNASASGIAWMVTAYLLVASIATPIFGKLGDMFGKERFLAISLALFAVGSVVCAFSDSLALMIVGRGLQGLGGGVLPLSFGIIRDEFPANRVPTAIALLGAISAIGSGIGLPLGGVLVDGPGYHWIFIVAAIMGVLATITTVKFVPESPIRTPGRVDFVGAGILAVGLTALLIAISRGAEWGWGSFDTLGLIAAGLVVLAAFGVFESRHKAPLVNMKTLARRPVLTTNISTFLIGSAMIATFVLVPQLAQLPDGGEGAGFGLSATQAGLLLAPGSLLSLLIAPFVGKAGERFGSKPPFFVGCLIVGAALIGMAFAHGSPALVIVWSALMFAGVGIAFASIPNLIVNAVEAKETGEAIGVNTIIRNVGSAVGAQIAGVIIASHVIATGVEDSGFTLAFILSAGGALVAAASVLLIPGRRGAVLTPASSPR</sequence>
<feature type="transmembrane region" description="Helical" evidence="5">
    <location>
        <begin position="408"/>
        <end position="427"/>
    </location>
</feature>
<evidence type="ECO:0000256" key="3">
    <source>
        <dbReference type="ARBA" id="ARBA00022989"/>
    </source>
</evidence>
<dbReference type="InterPro" id="IPR036259">
    <property type="entry name" value="MFS_trans_sf"/>
</dbReference>
<dbReference type="InterPro" id="IPR020846">
    <property type="entry name" value="MFS_dom"/>
</dbReference>
<accession>A0A9X3NGQ4</accession>
<feature type="transmembrane region" description="Helical" evidence="5">
    <location>
        <begin position="223"/>
        <end position="247"/>
    </location>
</feature>
<keyword evidence="8" id="KW-1185">Reference proteome</keyword>
<dbReference type="SUPFAM" id="SSF103473">
    <property type="entry name" value="MFS general substrate transporter"/>
    <property type="match status" value="1"/>
</dbReference>
<dbReference type="RefSeq" id="WP_270029248.1">
    <property type="nucleotide sequence ID" value="NZ_JAPDDP010000087.1"/>
</dbReference>
<feature type="transmembrane region" description="Helical" evidence="5">
    <location>
        <begin position="340"/>
        <end position="358"/>
    </location>
</feature>
<feature type="transmembrane region" description="Helical" evidence="5">
    <location>
        <begin position="267"/>
        <end position="287"/>
    </location>
</feature>
<evidence type="ECO:0000313" key="8">
    <source>
        <dbReference type="Proteomes" id="UP001147653"/>
    </source>
</evidence>
<evidence type="ECO:0000256" key="2">
    <source>
        <dbReference type="ARBA" id="ARBA00022692"/>
    </source>
</evidence>
<evidence type="ECO:0000313" key="7">
    <source>
        <dbReference type="EMBL" id="MDA0184792.1"/>
    </source>
</evidence>
<evidence type="ECO:0000256" key="1">
    <source>
        <dbReference type="ARBA" id="ARBA00004651"/>
    </source>
</evidence>
<keyword evidence="4 5" id="KW-0472">Membrane</keyword>
<feature type="transmembrane region" description="Helical" evidence="5">
    <location>
        <begin position="433"/>
        <end position="456"/>
    </location>
</feature>
<dbReference type="EMBL" id="JAPDDP010000087">
    <property type="protein sequence ID" value="MDA0184792.1"/>
    <property type="molecule type" value="Genomic_DNA"/>
</dbReference>
<dbReference type="CDD" id="cd17504">
    <property type="entry name" value="MFS_MMR_MDR_like"/>
    <property type="match status" value="1"/>
</dbReference>
<feature type="domain" description="Major facilitator superfamily (MFS) profile" evidence="6">
    <location>
        <begin position="14"/>
        <end position="461"/>
    </location>
</feature>
<protein>
    <submittedName>
        <fullName evidence="7">MFS transporter</fullName>
    </submittedName>
</protein>
<feature type="transmembrane region" description="Helical" evidence="5">
    <location>
        <begin position="49"/>
        <end position="68"/>
    </location>
</feature>
<evidence type="ECO:0000256" key="5">
    <source>
        <dbReference type="SAM" id="Phobius"/>
    </source>
</evidence>
<dbReference type="Gene3D" id="1.20.1250.20">
    <property type="entry name" value="MFS general substrate transporter like domains"/>
    <property type="match status" value="1"/>
</dbReference>
<dbReference type="Proteomes" id="UP001147653">
    <property type="component" value="Unassembled WGS sequence"/>
</dbReference>
<keyword evidence="2 5" id="KW-0812">Transmembrane</keyword>
<dbReference type="PANTHER" id="PTHR42718:SF35">
    <property type="entry name" value="BLL0718 PROTEIN"/>
    <property type="match status" value="1"/>
</dbReference>
<dbReference type="PANTHER" id="PTHR42718">
    <property type="entry name" value="MAJOR FACILITATOR SUPERFAMILY MULTIDRUG TRANSPORTER MFSC"/>
    <property type="match status" value="1"/>
</dbReference>
<dbReference type="InterPro" id="IPR011701">
    <property type="entry name" value="MFS"/>
</dbReference>
<dbReference type="PROSITE" id="PS50850">
    <property type="entry name" value="MFS"/>
    <property type="match status" value="1"/>
</dbReference>
<dbReference type="Gene3D" id="1.20.1720.10">
    <property type="entry name" value="Multidrug resistance protein D"/>
    <property type="match status" value="1"/>
</dbReference>
<comment type="subcellular location">
    <subcellularLocation>
        <location evidence="1">Cell membrane</location>
        <topology evidence="1">Multi-pass membrane protein</topology>
    </subcellularLocation>
</comment>
<name>A0A9X3NGQ4_9ACTN</name>
<feature type="transmembrane region" description="Helical" evidence="5">
    <location>
        <begin position="105"/>
        <end position="125"/>
    </location>
</feature>
<feature type="transmembrane region" description="Helical" evidence="5">
    <location>
        <begin position="137"/>
        <end position="159"/>
    </location>
</feature>
<dbReference type="GO" id="GO:0022857">
    <property type="term" value="F:transmembrane transporter activity"/>
    <property type="evidence" value="ECO:0007669"/>
    <property type="project" value="InterPro"/>
</dbReference>
<evidence type="ECO:0000259" key="6">
    <source>
        <dbReference type="PROSITE" id="PS50850"/>
    </source>
</evidence>
<evidence type="ECO:0000256" key="4">
    <source>
        <dbReference type="ARBA" id="ARBA00023136"/>
    </source>
</evidence>